<evidence type="ECO:0000256" key="5">
    <source>
        <dbReference type="SAM" id="MobiDB-lite"/>
    </source>
</evidence>
<feature type="domain" description="Peptidase S9 prolyl oligopeptidase catalytic" evidence="6">
    <location>
        <begin position="475"/>
        <end position="690"/>
    </location>
</feature>
<dbReference type="Pfam" id="PF00326">
    <property type="entry name" value="Peptidase_S9"/>
    <property type="match status" value="1"/>
</dbReference>
<dbReference type="InterPro" id="IPR001375">
    <property type="entry name" value="Peptidase_S9_cat"/>
</dbReference>
<gene>
    <name evidence="8" type="ORF">J5V16_21320</name>
</gene>
<keyword evidence="2" id="KW-0645">Protease</keyword>
<dbReference type="Proteomes" id="UP000681341">
    <property type="component" value="Unassembled WGS sequence"/>
</dbReference>
<evidence type="ECO:0000313" key="9">
    <source>
        <dbReference type="Proteomes" id="UP000681341"/>
    </source>
</evidence>
<organism evidence="8 9">
    <name type="scientific">Glycomyces niveus</name>
    <dbReference type="NCBI Taxonomy" id="2820287"/>
    <lineage>
        <taxon>Bacteria</taxon>
        <taxon>Bacillati</taxon>
        <taxon>Actinomycetota</taxon>
        <taxon>Actinomycetes</taxon>
        <taxon>Glycomycetales</taxon>
        <taxon>Glycomycetaceae</taxon>
        <taxon>Glycomyces</taxon>
    </lineage>
</organism>
<evidence type="ECO:0000313" key="8">
    <source>
        <dbReference type="EMBL" id="MBO3735375.1"/>
    </source>
</evidence>
<comment type="similarity">
    <text evidence="1">Belongs to the peptidase S9A family.</text>
</comment>
<dbReference type="SUPFAM" id="SSF50993">
    <property type="entry name" value="Peptidase/esterase 'gauge' domain"/>
    <property type="match status" value="1"/>
</dbReference>
<evidence type="ECO:0000256" key="3">
    <source>
        <dbReference type="ARBA" id="ARBA00022801"/>
    </source>
</evidence>
<feature type="domain" description="Peptidase S9A N-terminal" evidence="7">
    <location>
        <begin position="9"/>
        <end position="415"/>
    </location>
</feature>
<protein>
    <submittedName>
        <fullName evidence="8">S9 family peptidase</fullName>
    </submittedName>
</protein>
<evidence type="ECO:0000256" key="1">
    <source>
        <dbReference type="ARBA" id="ARBA00005228"/>
    </source>
</evidence>
<evidence type="ECO:0000256" key="2">
    <source>
        <dbReference type="ARBA" id="ARBA00022670"/>
    </source>
</evidence>
<keyword evidence="4" id="KW-0720">Serine protease</keyword>
<dbReference type="EMBL" id="JAGFNP010000014">
    <property type="protein sequence ID" value="MBO3735375.1"/>
    <property type="molecule type" value="Genomic_DNA"/>
</dbReference>
<dbReference type="RefSeq" id="WP_208498994.1">
    <property type="nucleotide sequence ID" value="NZ_JAGFNP010000014.1"/>
</dbReference>
<dbReference type="Gene3D" id="2.130.10.120">
    <property type="entry name" value="Prolyl oligopeptidase, N-terminal domain"/>
    <property type="match status" value="1"/>
</dbReference>
<dbReference type="PANTHER" id="PTHR11757:SF19">
    <property type="entry name" value="PROLYL ENDOPEPTIDASE-LIKE"/>
    <property type="match status" value="1"/>
</dbReference>
<keyword evidence="9" id="KW-1185">Reference proteome</keyword>
<dbReference type="PRINTS" id="PR00862">
    <property type="entry name" value="PROLIGOPTASE"/>
</dbReference>
<evidence type="ECO:0000256" key="4">
    <source>
        <dbReference type="ARBA" id="ARBA00022825"/>
    </source>
</evidence>
<evidence type="ECO:0000259" key="7">
    <source>
        <dbReference type="Pfam" id="PF02897"/>
    </source>
</evidence>
<dbReference type="InterPro" id="IPR051543">
    <property type="entry name" value="Serine_Peptidase_S9A"/>
</dbReference>
<feature type="region of interest" description="Disordered" evidence="5">
    <location>
        <begin position="1"/>
        <end position="32"/>
    </location>
</feature>
<dbReference type="Gene3D" id="3.40.50.1820">
    <property type="entry name" value="alpha/beta hydrolase"/>
    <property type="match status" value="1"/>
</dbReference>
<dbReference type="Pfam" id="PF02897">
    <property type="entry name" value="Peptidase_S9_N"/>
    <property type="match status" value="1"/>
</dbReference>
<reference evidence="8 9" key="1">
    <citation type="submission" date="2021-03" db="EMBL/GenBank/DDBJ databases">
        <title>Glycomyces sp. nov., a novel actinomycete isolated from soil.</title>
        <authorList>
            <person name="Yang X."/>
            <person name="Xu X."/>
        </authorList>
    </citation>
    <scope>NUCLEOTIDE SEQUENCE [LARGE SCALE GENOMIC DNA]</scope>
    <source>
        <strain evidence="8 9">NEAU-S30</strain>
    </source>
</reference>
<keyword evidence="3" id="KW-0378">Hydrolase</keyword>
<accession>A0ABS3U9C9</accession>
<sequence>MSETQAAKPAAPRRDHPRTHHGDTVNDPYAWLKDPEDPATVDYLKAENVYTESRTEHLAALRKSIFGEIKSRTQETDLSVPVRKRGWWYYGRTEEGKQYGIQCRLKADGDTPPEIEAGTAIEGEEILVDGNELAEGHDFFSLGTCDVSPDGNLLAYAVNYSGDERFTLRFKDLRTGEDFPDDIPNVFYGGSWSLDGSVFFYTKVDDAWRPYQVWRHVLGEHEDKDVLVHQEDDERFWTGIDLTRSERYLFIVSGSKITTEVRYLDAADPTGEFQVFGNGRVQGVELSVDHQGDRFWVLHNKDAENFTLGWTPVDDTTQFNEVIAHDEAVRLESADAFADHVVVSMRRAGLSQVAILGGDGQLTEIAFDEPIYAVGLGENPDYESRQIRLGYTSLVTPSSVYDYDIDAAELHLRKQTPVLGDFDPADYVQYREWATAADGTKVPISIVAKQGVTADGTAPCLLYGYGSYEHSIDPYFSIARLSLLDRGVVFAIAHIRGGGEMGRQWYEQGKLLHKRNTFTDFVDCAEHLVDVGWAAPDRIVARGGSAGGLLMGAVANLAPQRFAGILADVPFVDALNTILDPTMPLTVIEWEEWGNPLESAEVYEYMKSYSPYENVTGVRYPSILAVTSLNDTRVGFHEPAKWIAKLRHESPDSDVLLKTEMEAGHGGRSGRYDAWEEEAFNLAWVLDKLGAAQIA</sequence>
<dbReference type="InterPro" id="IPR002470">
    <property type="entry name" value="Peptidase_S9A"/>
</dbReference>
<evidence type="ECO:0000259" key="6">
    <source>
        <dbReference type="Pfam" id="PF00326"/>
    </source>
</evidence>
<dbReference type="InterPro" id="IPR023302">
    <property type="entry name" value="Pept_S9A_N"/>
</dbReference>
<dbReference type="PANTHER" id="PTHR11757">
    <property type="entry name" value="PROTEASE FAMILY S9A OLIGOPEPTIDASE"/>
    <property type="match status" value="1"/>
</dbReference>
<proteinExistence type="inferred from homology"/>
<dbReference type="SUPFAM" id="SSF53474">
    <property type="entry name" value="alpha/beta-Hydrolases"/>
    <property type="match status" value="1"/>
</dbReference>
<comment type="caution">
    <text evidence="8">The sequence shown here is derived from an EMBL/GenBank/DDBJ whole genome shotgun (WGS) entry which is preliminary data.</text>
</comment>
<name>A0ABS3U9C9_9ACTN</name>
<dbReference type="InterPro" id="IPR029058">
    <property type="entry name" value="AB_hydrolase_fold"/>
</dbReference>